<keyword evidence="2" id="KW-0521">NADP</keyword>
<evidence type="ECO:0000256" key="3">
    <source>
        <dbReference type="ARBA" id="ARBA00023002"/>
    </source>
</evidence>
<dbReference type="PRINTS" id="PR00080">
    <property type="entry name" value="SDRFAMILY"/>
</dbReference>
<dbReference type="PRINTS" id="PR00081">
    <property type="entry name" value="GDHRDH"/>
</dbReference>
<dbReference type="EMBL" id="CAVMBE010000110">
    <property type="protein sequence ID" value="CAK4034254.1"/>
    <property type="molecule type" value="Genomic_DNA"/>
</dbReference>
<dbReference type="GO" id="GO:0016616">
    <property type="term" value="F:oxidoreductase activity, acting on the CH-OH group of donors, NAD or NADP as acceptor"/>
    <property type="evidence" value="ECO:0007669"/>
    <property type="project" value="UniProtKB-ARBA"/>
</dbReference>
<evidence type="ECO:0000313" key="6">
    <source>
        <dbReference type="Proteomes" id="UP001296104"/>
    </source>
</evidence>
<reference evidence="5" key="1">
    <citation type="submission" date="2023-11" db="EMBL/GenBank/DDBJ databases">
        <authorList>
            <person name="Alioto T."/>
            <person name="Alioto T."/>
            <person name="Gomez Garrido J."/>
        </authorList>
    </citation>
    <scope>NUCLEOTIDE SEQUENCE</scope>
</reference>
<dbReference type="SUPFAM" id="SSF51735">
    <property type="entry name" value="NAD(P)-binding Rossmann-fold domains"/>
    <property type="match status" value="1"/>
</dbReference>
<gene>
    <name evidence="5" type="ORF">LECACI_7A009412</name>
</gene>
<dbReference type="InterPro" id="IPR002347">
    <property type="entry name" value="SDR_fam"/>
</dbReference>
<dbReference type="PANTHER" id="PTHR43008">
    <property type="entry name" value="BENZIL REDUCTASE"/>
    <property type="match status" value="1"/>
</dbReference>
<organism evidence="5 6">
    <name type="scientific">Lecanosticta acicola</name>
    <dbReference type="NCBI Taxonomy" id="111012"/>
    <lineage>
        <taxon>Eukaryota</taxon>
        <taxon>Fungi</taxon>
        <taxon>Dikarya</taxon>
        <taxon>Ascomycota</taxon>
        <taxon>Pezizomycotina</taxon>
        <taxon>Dothideomycetes</taxon>
        <taxon>Dothideomycetidae</taxon>
        <taxon>Mycosphaerellales</taxon>
        <taxon>Mycosphaerellaceae</taxon>
        <taxon>Lecanosticta</taxon>
    </lineage>
</organism>
<dbReference type="AlphaFoldDB" id="A0AAI9EFF4"/>
<name>A0AAI9EFF4_9PEZI</name>
<proteinExistence type="inferred from homology"/>
<sequence length="334" mass="36287">MASLLRTAPRAFRSARIAPRTLPLLQCRKKHDLHDPPQGNPPIAGRGPPDPPREEASALKDNSKSGSFLGTTRRLPEFNLNDKVVLVTGAARGLGLVQVEALLEAGATVYALDRLSEPSPDFYRVQQRAAEELGTTLHYRQIDVRDVPALNEIVRSISDAQGKLDGLIAAAGIQQETPALEYTQKDANTMFEVNITGVFMTAQAVAKEMIRHGRGGSIAMIASMSGSVANRGLICPAYNASKAGVIQLARNLASEWGTHGIRVNTISPGYIVTAMVEALFEQYPERRRDWPIQNMLGKLSYPHEYRGAAVFLISDASSFMTGSDLRIDGGHSAW</sequence>
<keyword evidence="6" id="KW-1185">Reference proteome</keyword>
<protein>
    <submittedName>
        <fullName evidence="5">Probable sorbitol utilization SOU2</fullName>
    </submittedName>
</protein>
<evidence type="ECO:0000256" key="2">
    <source>
        <dbReference type="ARBA" id="ARBA00022857"/>
    </source>
</evidence>
<feature type="region of interest" description="Disordered" evidence="4">
    <location>
        <begin position="30"/>
        <end position="71"/>
    </location>
</feature>
<comment type="caution">
    <text evidence="5">The sequence shown here is derived from an EMBL/GenBank/DDBJ whole genome shotgun (WGS) entry which is preliminary data.</text>
</comment>
<dbReference type="PROSITE" id="PS00061">
    <property type="entry name" value="ADH_SHORT"/>
    <property type="match status" value="1"/>
</dbReference>
<dbReference type="PANTHER" id="PTHR43008:SF4">
    <property type="entry name" value="CHAIN DEHYDROGENASE, PUTATIVE (AFU_ORTHOLOGUE AFUA_4G08710)-RELATED"/>
    <property type="match status" value="1"/>
</dbReference>
<keyword evidence="3" id="KW-0560">Oxidoreductase</keyword>
<dbReference type="Proteomes" id="UP001296104">
    <property type="component" value="Unassembled WGS sequence"/>
</dbReference>
<evidence type="ECO:0000313" key="5">
    <source>
        <dbReference type="EMBL" id="CAK4034254.1"/>
    </source>
</evidence>
<dbReference type="InterPro" id="IPR036291">
    <property type="entry name" value="NAD(P)-bd_dom_sf"/>
</dbReference>
<accession>A0AAI9EFF4</accession>
<dbReference type="GO" id="GO:0050664">
    <property type="term" value="F:oxidoreductase activity, acting on NAD(P)H, oxygen as acceptor"/>
    <property type="evidence" value="ECO:0007669"/>
    <property type="project" value="TreeGrafter"/>
</dbReference>
<feature type="compositionally biased region" description="Basic and acidic residues" evidence="4">
    <location>
        <begin position="51"/>
        <end position="63"/>
    </location>
</feature>
<evidence type="ECO:0000256" key="4">
    <source>
        <dbReference type="SAM" id="MobiDB-lite"/>
    </source>
</evidence>
<dbReference type="FunFam" id="3.40.50.720:FF:000245">
    <property type="entry name" value="Short chain dehydrogenase, putative"/>
    <property type="match status" value="1"/>
</dbReference>
<dbReference type="InterPro" id="IPR020904">
    <property type="entry name" value="Sc_DH/Rdtase_CS"/>
</dbReference>
<evidence type="ECO:0000256" key="1">
    <source>
        <dbReference type="ARBA" id="ARBA00006484"/>
    </source>
</evidence>
<dbReference type="Gene3D" id="3.40.50.720">
    <property type="entry name" value="NAD(P)-binding Rossmann-like Domain"/>
    <property type="match status" value="1"/>
</dbReference>
<comment type="similarity">
    <text evidence="1">Belongs to the short-chain dehydrogenases/reductases (SDR) family.</text>
</comment>
<dbReference type="Pfam" id="PF13561">
    <property type="entry name" value="adh_short_C2"/>
    <property type="match status" value="1"/>
</dbReference>